<protein>
    <submittedName>
        <fullName evidence="1">Uncharacterized protein</fullName>
    </submittedName>
</protein>
<sequence>MRSTTVLRGKDYVWLVEVPVIQFIVVHSLQTLLGNYHEFCIDVIPDSCLNKRIRLFLLCKHRLRIDNSMDEQGKHLACNEEIRR</sequence>
<gene>
    <name evidence="1" type="ORF">SAMN05421578_103245</name>
</gene>
<name>A0ABY1JRP6_9BACL</name>
<dbReference type="EMBL" id="FTNK01000003">
    <property type="protein sequence ID" value="SIQ66411.1"/>
    <property type="molecule type" value="Genomic_DNA"/>
</dbReference>
<accession>A0ABY1JRP6</accession>
<organism evidence="1 2">
    <name type="scientific">Paenibacillus macquariensis</name>
    <dbReference type="NCBI Taxonomy" id="948756"/>
    <lineage>
        <taxon>Bacteria</taxon>
        <taxon>Bacillati</taxon>
        <taxon>Bacillota</taxon>
        <taxon>Bacilli</taxon>
        <taxon>Bacillales</taxon>
        <taxon>Paenibacillaceae</taxon>
        <taxon>Paenibacillus</taxon>
    </lineage>
</organism>
<dbReference type="RefSeq" id="WP_156510105.1">
    <property type="nucleotide sequence ID" value="NZ_FTNK01000003.1"/>
</dbReference>
<evidence type="ECO:0000313" key="2">
    <source>
        <dbReference type="Proteomes" id="UP000186666"/>
    </source>
</evidence>
<proteinExistence type="predicted"/>
<comment type="caution">
    <text evidence="1">The sequence shown here is derived from an EMBL/GenBank/DDBJ whole genome shotgun (WGS) entry which is preliminary data.</text>
</comment>
<keyword evidence="2" id="KW-1185">Reference proteome</keyword>
<evidence type="ECO:0000313" key="1">
    <source>
        <dbReference type="EMBL" id="SIQ66411.1"/>
    </source>
</evidence>
<dbReference type="Proteomes" id="UP000186666">
    <property type="component" value="Unassembled WGS sequence"/>
</dbReference>
<reference evidence="1 2" key="1">
    <citation type="submission" date="2017-01" db="EMBL/GenBank/DDBJ databases">
        <authorList>
            <person name="Varghese N."/>
            <person name="Submissions S."/>
        </authorList>
    </citation>
    <scope>NUCLEOTIDE SEQUENCE [LARGE SCALE GENOMIC DNA]</scope>
    <source>
        <strain evidence="1 2">ATCC 23464</strain>
    </source>
</reference>